<protein>
    <recommendedName>
        <fullName evidence="4">t-SNARE coiled-coil homology domain-containing protein</fullName>
    </recommendedName>
</protein>
<reference evidence="6" key="2">
    <citation type="submission" date="2015-01" db="EMBL/GenBank/DDBJ databases">
        <title>Evolutionary Origins and Diversification of the Mycorrhizal Mutualists.</title>
        <authorList>
            <consortium name="DOE Joint Genome Institute"/>
            <consortium name="Mycorrhizal Genomics Consortium"/>
            <person name="Kohler A."/>
            <person name="Kuo A."/>
            <person name="Nagy L.G."/>
            <person name="Floudas D."/>
            <person name="Copeland A."/>
            <person name="Barry K.W."/>
            <person name="Cichocki N."/>
            <person name="Veneault-Fourrey C."/>
            <person name="LaButti K."/>
            <person name="Lindquist E.A."/>
            <person name="Lipzen A."/>
            <person name="Lundell T."/>
            <person name="Morin E."/>
            <person name="Murat C."/>
            <person name="Riley R."/>
            <person name="Ohm R."/>
            <person name="Sun H."/>
            <person name="Tunlid A."/>
            <person name="Henrissat B."/>
            <person name="Grigoriev I.V."/>
            <person name="Hibbett D.S."/>
            <person name="Martin F."/>
        </authorList>
    </citation>
    <scope>NUCLEOTIDE SEQUENCE [LARGE SCALE GENOMIC DNA]</scope>
    <source>
        <strain evidence="6">MAFF 305830</strain>
    </source>
</reference>
<dbReference type="STRING" id="933852.A0A0C2XVT2"/>
<name>A0A0C2XVT2_SERVB</name>
<dbReference type="InterPro" id="IPR000727">
    <property type="entry name" value="T_SNARE_dom"/>
</dbReference>
<dbReference type="GO" id="GO:0005886">
    <property type="term" value="C:plasma membrane"/>
    <property type="evidence" value="ECO:0007669"/>
    <property type="project" value="TreeGrafter"/>
</dbReference>
<evidence type="ECO:0000256" key="2">
    <source>
        <dbReference type="SAM" id="Coils"/>
    </source>
</evidence>
<dbReference type="Proteomes" id="UP000054097">
    <property type="component" value="Unassembled WGS sequence"/>
</dbReference>
<dbReference type="PROSITE" id="PS50192">
    <property type="entry name" value="T_SNARE"/>
    <property type="match status" value="1"/>
</dbReference>
<dbReference type="GO" id="GO:0019905">
    <property type="term" value="F:syntaxin binding"/>
    <property type="evidence" value="ECO:0007669"/>
    <property type="project" value="TreeGrafter"/>
</dbReference>
<evidence type="ECO:0000256" key="1">
    <source>
        <dbReference type="ARBA" id="ARBA00009480"/>
    </source>
</evidence>
<dbReference type="GO" id="GO:0006887">
    <property type="term" value="P:exocytosis"/>
    <property type="evidence" value="ECO:0007669"/>
    <property type="project" value="TreeGrafter"/>
</dbReference>
<dbReference type="GO" id="GO:0005484">
    <property type="term" value="F:SNAP receptor activity"/>
    <property type="evidence" value="ECO:0007669"/>
    <property type="project" value="TreeGrafter"/>
</dbReference>
<dbReference type="Gene3D" id="1.20.5.110">
    <property type="match status" value="2"/>
</dbReference>
<dbReference type="SUPFAM" id="SSF58038">
    <property type="entry name" value="SNARE fusion complex"/>
    <property type="match status" value="2"/>
</dbReference>
<evidence type="ECO:0000256" key="3">
    <source>
        <dbReference type="SAM" id="MobiDB-lite"/>
    </source>
</evidence>
<keyword evidence="6" id="KW-1185">Reference proteome</keyword>
<feature type="domain" description="T-SNARE coiled-coil homology" evidence="4">
    <location>
        <begin position="341"/>
        <end position="403"/>
    </location>
</feature>
<feature type="coiled-coil region" evidence="2">
    <location>
        <begin position="372"/>
        <end position="399"/>
    </location>
</feature>
<dbReference type="PANTHER" id="PTHR19305">
    <property type="entry name" value="SYNAPTOSOMAL ASSOCIATED PROTEIN"/>
    <property type="match status" value="1"/>
</dbReference>
<evidence type="ECO:0000313" key="6">
    <source>
        <dbReference type="Proteomes" id="UP000054097"/>
    </source>
</evidence>
<feature type="compositionally biased region" description="Acidic residues" evidence="3">
    <location>
        <begin position="155"/>
        <end position="164"/>
    </location>
</feature>
<dbReference type="GO" id="GO:0006906">
    <property type="term" value="P:vesicle fusion"/>
    <property type="evidence" value="ECO:0007669"/>
    <property type="project" value="TreeGrafter"/>
</dbReference>
<comment type="similarity">
    <text evidence="1">Belongs to the SNAP-25 family.</text>
</comment>
<feature type="region of interest" description="Disordered" evidence="3">
    <location>
        <begin position="251"/>
        <end position="321"/>
    </location>
</feature>
<gene>
    <name evidence="5" type="ORF">M408DRAFT_326662</name>
</gene>
<dbReference type="OrthoDB" id="18679at2759"/>
<evidence type="ECO:0000313" key="5">
    <source>
        <dbReference type="EMBL" id="KIM32987.1"/>
    </source>
</evidence>
<sequence>MSWFRSKDRATTPKIPEPERNPYNRPDDNGIPDEYETNRQALFAPQQGGAQRGPSPSGRPQQRNRYDEPDNEDDYGAQRNNVIRKGPPPPNAAAVAREANSLRSMPDRYNRSGGPNDAYSRGVKDLDQDRANLFSGATVKPVGRPSGRPGQGQDQDQDEEEDLEAIQTKTKDLKQQTVASTREALRMMREAEETGKNTLLKLGTQSEQLGMTERHLQNSKGYVRRADDNTNDIKTLNRSIFIPAITFDKTKKRQEQDARMNRRYEEEQAEREATQRGMQEAHDRVSAATRGYTGRRDGPPGEEDDEEALSGGGKYRTQQQMAARKAQWAKYQTKDDDEEDDAMENEIAEGLDEMSLGIQRIKDLAKAQGAIVKEQNKQLERLHRNVEDVDQRLNSTTEKMRRI</sequence>
<dbReference type="CDD" id="cd15886">
    <property type="entry name" value="SNARE_SEC9N"/>
    <property type="match status" value="1"/>
</dbReference>
<feature type="compositionally biased region" description="Basic and acidic residues" evidence="3">
    <location>
        <begin position="1"/>
        <end position="28"/>
    </location>
</feature>
<feature type="region of interest" description="Disordered" evidence="3">
    <location>
        <begin position="1"/>
        <end position="178"/>
    </location>
</feature>
<dbReference type="GO" id="GO:0031201">
    <property type="term" value="C:SNARE complex"/>
    <property type="evidence" value="ECO:0007669"/>
    <property type="project" value="TreeGrafter"/>
</dbReference>
<reference evidence="5 6" key="1">
    <citation type="submission" date="2014-04" db="EMBL/GenBank/DDBJ databases">
        <authorList>
            <consortium name="DOE Joint Genome Institute"/>
            <person name="Kuo A."/>
            <person name="Zuccaro A."/>
            <person name="Kohler A."/>
            <person name="Nagy L.G."/>
            <person name="Floudas D."/>
            <person name="Copeland A."/>
            <person name="Barry K.W."/>
            <person name="Cichocki N."/>
            <person name="Veneault-Fourrey C."/>
            <person name="LaButti K."/>
            <person name="Lindquist E.A."/>
            <person name="Lipzen A."/>
            <person name="Lundell T."/>
            <person name="Morin E."/>
            <person name="Murat C."/>
            <person name="Sun H."/>
            <person name="Tunlid A."/>
            <person name="Henrissat B."/>
            <person name="Grigoriev I.V."/>
            <person name="Hibbett D.S."/>
            <person name="Martin F."/>
            <person name="Nordberg H.P."/>
            <person name="Cantor M.N."/>
            <person name="Hua S.X."/>
        </authorList>
    </citation>
    <scope>NUCLEOTIDE SEQUENCE [LARGE SCALE GENOMIC DNA]</scope>
    <source>
        <strain evidence="5 6">MAFF 305830</strain>
    </source>
</reference>
<dbReference type="SMART" id="SM00397">
    <property type="entry name" value="t_SNARE"/>
    <property type="match status" value="2"/>
</dbReference>
<feature type="compositionally biased region" description="Basic and acidic residues" evidence="3">
    <location>
        <begin position="253"/>
        <end position="285"/>
    </location>
</feature>
<dbReference type="PANTHER" id="PTHR19305:SF9">
    <property type="entry name" value="SYNAPTOSOMAL-ASSOCIATED PROTEIN 29"/>
    <property type="match status" value="1"/>
</dbReference>
<proteinExistence type="inferred from homology"/>
<dbReference type="HOGENOM" id="CLU_020823_0_0_1"/>
<dbReference type="AlphaFoldDB" id="A0A0C2XVT2"/>
<dbReference type="EMBL" id="KN824279">
    <property type="protein sequence ID" value="KIM32987.1"/>
    <property type="molecule type" value="Genomic_DNA"/>
</dbReference>
<accession>A0A0C2XVT2</accession>
<evidence type="ECO:0000259" key="4">
    <source>
        <dbReference type="PROSITE" id="PS50192"/>
    </source>
</evidence>
<keyword evidence="2" id="KW-0175">Coiled coil</keyword>
<organism evidence="5 6">
    <name type="scientific">Serendipita vermifera MAFF 305830</name>
    <dbReference type="NCBI Taxonomy" id="933852"/>
    <lineage>
        <taxon>Eukaryota</taxon>
        <taxon>Fungi</taxon>
        <taxon>Dikarya</taxon>
        <taxon>Basidiomycota</taxon>
        <taxon>Agaricomycotina</taxon>
        <taxon>Agaricomycetes</taxon>
        <taxon>Sebacinales</taxon>
        <taxon>Serendipitaceae</taxon>
        <taxon>Serendipita</taxon>
    </lineage>
</organism>